<evidence type="ECO:0000313" key="1">
    <source>
        <dbReference type="EMBL" id="KAJ7735501.1"/>
    </source>
</evidence>
<evidence type="ECO:0000313" key="2">
    <source>
        <dbReference type="Proteomes" id="UP001215598"/>
    </source>
</evidence>
<reference evidence="1" key="1">
    <citation type="submission" date="2023-03" db="EMBL/GenBank/DDBJ databases">
        <title>Massive genome expansion in bonnet fungi (Mycena s.s.) driven by repeated elements and novel gene families across ecological guilds.</title>
        <authorList>
            <consortium name="Lawrence Berkeley National Laboratory"/>
            <person name="Harder C.B."/>
            <person name="Miyauchi S."/>
            <person name="Viragh M."/>
            <person name="Kuo A."/>
            <person name="Thoen E."/>
            <person name="Andreopoulos B."/>
            <person name="Lu D."/>
            <person name="Skrede I."/>
            <person name="Drula E."/>
            <person name="Henrissat B."/>
            <person name="Morin E."/>
            <person name="Kohler A."/>
            <person name="Barry K."/>
            <person name="LaButti K."/>
            <person name="Morin E."/>
            <person name="Salamov A."/>
            <person name="Lipzen A."/>
            <person name="Mereny Z."/>
            <person name="Hegedus B."/>
            <person name="Baldrian P."/>
            <person name="Stursova M."/>
            <person name="Weitz H."/>
            <person name="Taylor A."/>
            <person name="Grigoriev I.V."/>
            <person name="Nagy L.G."/>
            <person name="Martin F."/>
            <person name="Kauserud H."/>
        </authorList>
    </citation>
    <scope>NUCLEOTIDE SEQUENCE</scope>
    <source>
        <strain evidence="1">CBHHK182m</strain>
    </source>
</reference>
<name>A0AAD7I6G9_9AGAR</name>
<comment type="caution">
    <text evidence="1">The sequence shown here is derived from an EMBL/GenBank/DDBJ whole genome shotgun (WGS) entry which is preliminary data.</text>
</comment>
<organism evidence="1 2">
    <name type="scientific">Mycena metata</name>
    <dbReference type="NCBI Taxonomy" id="1033252"/>
    <lineage>
        <taxon>Eukaryota</taxon>
        <taxon>Fungi</taxon>
        <taxon>Dikarya</taxon>
        <taxon>Basidiomycota</taxon>
        <taxon>Agaricomycotina</taxon>
        <taxon>Agaricomycetes</taxon>
        <taxon>Agaricomycetidae</taxon>
        <taxon>Agaricales</taxon>
        <taxon>Marasmiineae</taxon>
        <taxon>Mycenaceae</taxon>
        <taxon>Mycena</taxon>
    </lineage>
</organism>
<dbReference type="AlphaFoldDB" id="A0AAD7I6G9"/>
<protein>
    <submittedName>
        <fullName evidence="1">Uncharacterized protein</fullName>
    </submittedName>
</protein>
<proteinExistence type="predicted"/>
<gene>
    <name evidence="1" type="ORF">B0H16DRAFT_131513</name>
</gene>
<sequence length="110" mass="12278">MPRMLSVLWFFICPSNAPLEPSLSFLSLGQTFSLISSCRHPTRSKPRTALHHPALILHTIRARFRSRPSGIGIFAVSESQYFLPPPWLKTSALGAAVLPRASARRRTIRA</sequence>
<keyword evidence="2" id="KW-1185">Reference proteome</keyword>
<dbReference type="EMBL" id="JARKIB010000126">
    <property type="protein sequence ID" value="KAJ7735501.1"/>
    <property type="molecule type" value="Genomic_DNA"/>
</dbReference>
<accession>A0AAD7I6G9</accession>
<dbReference type="Proteomes" id="UP001215598">
    <property type="component" value="Unassembled WGS sequence"/>
</dbReference>